<proteinExistence type="predicted"/>
<dbReference type="Pfam" id="PF05974">
    <property type="entry name" value="DUF892"/>
    <property type="match status" value="1"/>
</dbReference>
<accession>A0A8H9GPN3</accession>
<organism evidence="1 2">
    <name type="scientific">Deinococcus arenae</name>
    <dbReference type="NCBI Taxonomy" id="1452751"/>
    <lineage>
        <taxon>Bacteria</taxon>
        <taxon>Thermotogati</taxon>
        <taxon>Deinococcota</taxon>
        <taxon>Deinococci</taxon>
        <taxon>Deinococcales</taxon>
        <taxon>Deinococcaceae</taxon>
        <taxon>Deinococcus</taxon>
    </lineage>
</organism>
<dbReference type="InterPro" id="IPR012347">
    <property type="entry name" value="Ferritin-like"/>
</dbReference>
<keyword evidence="2" id="KW-1185">Reference proteome</keyword>
<reference evidence="2" key="1">
    <citation type="journal article" date="2019" name="Int. J. Syst. Evol. Microbiol.">
        <title>The Global Catalogue of Microorganisms (GCM) 10K type strain sequencing project: providing services to taxonomists for standard genome sequencing and annotation.</title>
        <authorList>
            <consortium name="The Broad Institute Genomics Platform"/>
            <consortium name="The Broad Institute Genome Sequencing Center for Infectious Disease"/>
            <person name="Wu L."/>
            <person name="Ma J."/>
        </authorList>
    </citation>
    <scope>NUCLEOTIDE SEQUENCE [LARGE SCALE GENOMIC DNA]</scope>
    <source>
        <strain evidence="2">JCM 31047</strain>
    </source>
</reference>
<dbReference type="Gene3D" id="1.20.1260.10">
    <property type="match status" value="1"/>
</dbReference>
<dbReference type="EMBL" id="BMQG01000003">
    <property type="protein sequence ID" value="GGM36334.1"/>
    <property type="molecule type" value="Genomic_DNA"/>
</dbReference>
<dbReference type="SUPFAM" id="SSF47240">
    <property type="entry name" value="Ferritin-like"/>
    <property type="match status" value="1"/>
</dbReference>
<dbReference type="AlphaFoldDB" id="A0A8H9GPN3"/>
<gene>
    <name evidence="1" type="ORF">GCM10008956_11120</name>
</gene>
<name>A0A8H9GPN3_9DEIO</name>
<evidence type="ECO:0000313" key="2">
    <source>
        <dbReference type="Proteomes" id="UP000600547"/>
    </source>
</evidence>
<dbReference type="InterPro" id="IPR009078">
    <property type="entry name" value="Ferritin-like_SF"/>
</dbReference>
<comment type="caution">
    <text evidence="1">The sequence shown here is derived from an EMBL/GenBank/DDBJ whole genome shotgun (WGS) entry which is preliminary data.</text>
</comment>
<protein>
    <submittedName>
        <fullName evidence="1">Uncharacterized protein</fullName>
    </submittedName>
</protein>
<dbReference type="Proteomes" id="UP000600547">
    <property type="component" value="Unassembled WGS sequence"/>
</dbReference>
<sequence length="58" mass="6532">MKSKTLRDLFLDQLRDLDSAGTQLTRTLSDMARAATSPAVRRGFEDHLSQTRRCVTPP</sequence>
<dbReference type="InterPro" id="IPR010287">
    <property type="entry name" value="DUF892_YciF-like"/>
</dbReference>
<evidence type="ECO:0000313" key="1">
    <source>
        <dbReference type="EMBL" id="GGM36334.1"/>
    </source>
</evidence>